<dbReference type="InterPro" id="IPR036259">
    <property type="entry name" value="MFS_trans_sf"/>
</dbReference>
<dbReference type="Proteomes" id="UP000030651">
    <property type="component" value="Unassembled WGS sequence"/>
</dbReference>
<evidence type="ECO:0000256" key="6">
    <source>
        <dbReference type="SAM" id="Phobius"/>
    </source>
</evidence>
<dbReference type="InterPro" id="IPR011701">
    <property type="entry name" value="MFS"/>
</dbReference>
<evidence type="ECO:0008006" key="9">
    <source>
        <dbReference type="Google" id="ProtNLM"/>
    </source>
</evidence>
<evidence type="ECO:0000256" key="3">
    <source>
        <dbReference type="ARBA" id="ARBA00022692"/>
    </source>
</evidence>
<dbReference type="GO" id="GO:0022857">
    <property type="term" value="F:transmembrane transporter activity"/>
    <property type="evidence" value="ECO:0007669"/>
    <property type="project" value="InterPro"/>
</dbReference>
<keyword evidence="5 6" id="KW-0472">Membrane</keyword>
<sequence length="196" mass="21322">MDHPNTAAFLNDDQRTLAIERMETRDTTKKSVISRPQLIAGLTDYKNYAHAILHFCCNYSFTALSNFLPTIIHNMGYDSINAQGLTAPVYLGAFFVSLLIAWLSDRYGHRGLLVAGTASISSAGYALLATQQLTSVRYLAVWLTACGIFPALAVNMTWMLNNNAGETKKGVGMSILAIVGQCSSFVASLVFPDEDS</sequence>
<evidence type="ECO:0000256" key="1">
    <source>
        <dbReference type="ARBA" id="ARBA00004141"/>
    </source>
</evidence>
<dbReference type="FunFam" id="1.20.1250.20:FF:000013">
    <property type="entry name" value="MFS general substrate transporter"/>
    <property type="match status" value="1"/>
</dbReference>
<proteinExistence type="predicted"/>
<evidence type="ECO:0000313" key="7">
    <source>
        <dbReference type="EMBL" id="ETS78450.1"/>
    </source>
</evidence>
<protein>
    <recommendedName>
        <fullName evidence="9">Major facilitator superfamily (MFS) profile domain-containing protein</fullName>
    </recommendedName>
</protein>
<dbReference type="Pfam" id="PF07690">
    <property type="entry name" value="MFS_1"/>
    <property type="match status" value="1"/>
</dbReference>
<evidence type="ECO:0000256" key="2">
    <source>
        <dbReference type="ARBA" id="ARBA00022448"/>
    </source>
</evidence>
<dbReference type="PANTHER" id="PTHR43791">
    <property type="entry name" value="PERMEASE-RELATED"/>
    <property type="match status" value="1"/>
</dbReference>
<dbReference type="eggNOG" id="KOG2533">
    <property type="taxonomic scope" value="Eukaryota"/>
</dbReference>
<dbReference type="AlphaFoldDB" id="W3WX74"/>
<dbReference type="HOGENOM" id="CLU_001265_0_3_1"/>
<gene>
    <name evidence="7" type="ORF">PFICI_10512</name>
</gene>
<feature type="transmembrane region" description="Helical" evidence="6">
    <location>
        <begin position="111"/>
        <end position="130"/>
    </location>
</feature>
<keyword evidence="4 6" id="KW-1133">Transmembrane helix</keyword>
<accession>W3WX74</accession>
<feature type="transmembrane region" description="Helical" evidence="6">
    <location>
        <begin position="170"/>
        <end position="191"/>
    </location>
</feature>
<comment type="subcellular location">
    <subcellularLocation>
        <location evidence="1">Membrane</location>
        <topology evidence="1">Multi-pass membrane protein</topology>
    </subcellularLocation>
</comment>
<dbReference type="GeneID" id="19275525"/>
<reference evidence="8" key="1">
    <citation type="journal article" date="2015" name="BMC Genomics">
        <title>Genomic and transcriptomic analysis of the endophytic fungus Pestalotiopsis fici reveals its lifestyle and high potential for synthesis of natural products.</title>
        <authorList>
            <person name="Wang X."/>
            <person name="Zhang X."/>
            <person name="Liu L."/>
            <person name="Xiang M."/>
            <person name="Wang W."/>
            <person name="Sun X."/>
            <person name="Che Y."/>
            <person name="Guo L."/>
            <person name="Liu G."/>
            <person name="Guo L."/>
            <person name="Wang C."/>
            <person name="Yin W.B."/>
            <person name="Stadler M."/>
            <person name="Zhang X."/>
            <person name="Liu X."/>
        </authorList>
    </citation>
    <scope>NUCLEOTIDE SEQUENCE [LARGE SCALE GENOMIC DNA]</scope>
    <source>
        <strain evidence="8">W106-1 / CGMCC3.15140</strain>
    </source>
</reference>
<keyword evidence="3 6" id="KW-0812">Transmembrane</keyword>
<evidence type="ECO:0000256" key="5">
    <source>
        <dbReference type="ARBA" id="ARBA00023136"/>
    </source>
</evidence>
<dbReference type="RefSeq" id="XP_007837284.1">
    <property type="nucleotide sequence ID" value="XM_007839093.1"/>
</dbReference>
<feature type="transmembrane region" description="Helical" evidence="6">
    <location>
        <begin position="136"/>
        <end position="158"/>
    </location>
</feature>
<dbReference type="EMBL" id="KI912115">
    <property type="protein sequence ID" value="ETS78450.1"/>
    <property type="molecule type" value="Genomic_DNA"/>
</dbReference>
<organism evidence="7 8">
    <name type="scientific">Pestalotiopsis fici (strain W106-1 / CGMCC3.15140)</name>
    <dbReference type="NCBI Taxonomy" id="1229662"/>
    <lineage>
        <taxon>Eukaryota</taxon>
        <taxon>Fungi</taxon>
        <taxon>Dikarya</taxon>
        <taxon>Ascomycota</taxon>
        <taxon>Pezizomycotina</taxon>
        <taxon>Sordariomycetes</taxon>
        <taxon>Xylariomycetidae</taxon>
        <taxon>Amphisphaeriales</taxon>
        <taxon>Sporocadaceae</taxon>
        <taxon>Pestalotiopsis</taxon>
    </lineage>
</organism>
<dbReference type="OMA" id="HAINVAC"/>
<dbReference type="KEGG" id="pfy:PFICI_10512"/>
<dbReference type="GO" id="GO:0016020">
    <property type="term" value="C:membrane"/>
    <property type="evidence" value="ECO:0007669"/>
    <property type="project" value="UniProtKB-SubCell"/>
</dbReference>
<dbReference type="InParanoid" id="W3WX74"/>
<evidence type="ECO:0000313" key="8">
    <source>
        <dbReference type="Proteomes" id="UP000030651"/>
    </source>
</evidence>
<evidence type="ECO:0000256" key="4">
    <source>
        <dbReference type="ARBA" id="ARBA00022989"/>
    </source>
</evidence>
<dbReference type="OrthoDB" id="2985014at2759"/>
<keyword evidence="8" id="KW-1185">Reference proteome</keyword>
<dbReference type="PANTHER" id="PTHR43791:SF75">
    <property type="entry name" value="TRANSPORTER, PUTATIVE (AFU_ORTHOLOGUE AFUA_2G00110)-RELATED"/>
    <property type="match status" value="1"/>
</dbReference>
<dbReference type="SUPFAM" id="SSF103473">
    <property type="entry name" value="MFS general substrate transporter"/>
    <property type="match status" value="1"/>
</dbReference>
<dbReference type="Gene3D" id="1.20.1250.20">
    <property type="entry name" value="MFS general substrate transporter like domains"/>
    <property type="match status" value="1"/>
</dbReference>
<keyword evidence="2" id="KW-0813">Transport</keyword>
<name>W3WX74_PESFW</name>
<feature type="transmembrane region" description="Helical" evidence="6">
    <location>
        <begin position="85"/>
        <end position="104"/>
    </location>
</feature>